<dbReference type="OrthoDB" id="3800663at2759"/>
<dbReference type="AlphaFoldDB" id="A0A6A7A0V7"/>
<sequence length="301" mass="32819">MSGDPFSDVFAIDFKDAGIYGGQTATSSQPDSKITCEKETIFVPVFDSIPHLTPWSSPSSSPSSNASPVPVVDFTGPLEWTNEDLSPLLSNNLIFSPPLADLRNTPSPIHLRLFERTPTSPPPPKAFSKHAPIGTGRPTSRILLAESDKCSSAHAARASLAKSLLKDIYNMSAIHNKYEVLSTLYSSPPATLLSLQRGMIEMLGVDDDELDARFECLNGHVDQECPLEARMEVYLLGVGREEIESWVTTVALTRSMGGKERGDRSRVFGEAEAFLWRAALVFLEEDSVFEGNSSVEGEGVR</sequence>
<dbReference type="EMBL" id="MU006226">
    <property type="protein sequence ID" value="KAF2826399.1"/>
    <property type="molecule type" value="Genomic_DNA"/>
</dbReference>
<dbReference type="Proteomes" id="UP000799424">
    <property type="component" value="Unassembled WGS sequence"/>
</dbReference>
<proteinExistence type="predicted"/>
<accession>A0A6A7A0V7</accession>
<protein>
    <submittedName>
        <fullName evidence="1">Uncharacterized protein</fullName>
    </submittedName>
</protein>
<evidence type="ECO:0000313" key="1">
    <source>
        <dbReference type="EMBL" id="KAF2826399.1"/>
    </source>
</evidence>
<reference evidence="1" key="1">
    <citation type="journal article" date="2020" name="Stud. Mycol.">
        <title>101 Dothideomycetes genomes: a test case for predicting lifestyles and emergence of pathogens.</title>
        <authorList>
            <person name="Haridas S."/>
            <person name="Albert R."/>
            <person name="Binder M."/>
            <person name="Bloem J."/>
            <person name="Labutti K."/>
            <person name="Salamov A."/>
            <person name="Andreopoulos B."/>
            <person name="Baker S."/>
            <person name="Barry K."/>
            <person name="Bills G."/>
            <person name="Bluhm B."/>
            <person name="Cannon C."/>
            <person name="Castanera R."/>
            <person name="Culley D."/>
            <person name="Daum C."/>
            <person name="Ezra D."/>
            <person name="Gonzalez J."/>
            <person name="Henrissat B."/>
            <person name="Kuo A."/>
            <person name="Liang C."/>
            <person name="Lipzen A."/>
            <person name="Lutzoni F."/>
            <person name="Magnuson J."/>
            <person name="Mondo S."/>
            <person name="Nolan M."/>
            <person name="Ohm R."/>
            <person name="Pangilinan J."/>
            <person name="Park H.-J."/>
            <person name="Ramirez L."/>
            <person name="Alfaro M."/>
            <person name="Sun H."/>
            <person name="Tritt A."/>
            <person name="Yoshinaga Y."/>
            <person name="Zwiers L.-H."/>
            <person name="Turgeon B."/>
            <person name="Goodwin S."/>
            <person name="Spatafora J."/>
            <person name="Crous P."/>
            <person name="Grigoriev I."/>
        </authorList>
    </citation>
    <scope>NUCLEOTIDE SEQUENCE</scope>
    <source>
        <strain evidence="1">CBS 113818</strain>
    </source>
</reference>
<keyword evidence="2" id="KW-1185">Reference proteome</keyword>
<evidence type="ECO:0000313" key="2">
    <source>
        <dbReference type="Proteomes" id="UP000799424"/>
    </source>
</evidence>
<gene>
    <name evidence="1" type="ORF">CC86DRAFT_394399</name>
</gene>
<name>A0A6A7A0V7_9PLEO</name>
<organism evidence="1 2">
    <name type="scientific">Ophiobolus disseminans</name>
    <dbReference type="NCBI Taxonomy" id="1469910"/>
    <lineage>
        <taxon>Eukaryota</taxon>
        <taxon>Fungi</taxon>
        <taxon>Dikarya</taxon>
        <taxon>Ascomycota</taxon>
        <taxon>Pezizomycotina</taxon>
        <taxon>Dothideomycetes</taxon>
        <taxon>Pleosporomycetidae</taxon>
        <taxon>Pleosporales</taxon>
        <taxon>Pleosporineae</taxon>
        <taxon>Phaeosphaeriaceae</taxon>
        <taxon>Ophiobolus</taxon>
    </lineage>
</organism>